<dbReference type="PANTHER" id="PTHR30126:SF39">
    <property type="entry name" value="HTH-TYPE TRANSCRIPTIONAL REGULATOR CYSL"/>
    <property type="match status" value="1"/>
</dbReference>
<dbReference type="InterPro" id="IPR005119">
    <property type="entry name" value="LysR_subst-bd"/>
</dbReference>
<reference evidence="6" key="2">
    <citation type="submission" date="2023-01" db="EMBL/GenBank/DDBJ databases">
        <authorList>
            <person name="Sun Q."/>
            <person name="Evtushenko L."/>
        </authorList>
    </citation>
    <scope>NUCLEOTIDE SEQUENCE</scope>
    <source>
        <strain evidence="6">VKM B-1499</strain>
    </source>
</reference>
<name>A0ABQ5T5U5_9CAUL</name>
<evidence type="ECO:0000259" key="5">
    <source>
        <dbReference type="PROSITE" id="PS50931"/>
    </source>
</evidence>
<dbReference type="Gene3D" id="1.10.10.10">
    <property type="entry name" value="Winged helix-like DNA-binding domain superfamily/Winged helix DNA-binding domain"/>
    <property type="match status" value="1"/>
</dbReference>
<dbReference type="InterPro" id="IPR000847">
    <property type="entry name" value="LysR_HTH_N"/>
</dbReference>
<dbReference type="RefSeq" id="WP_055808299.1">
    <property type="nucleotide sequence ID" value="NZ_BSFD01000002.1"/>
</dbReference>
<evidence type="ECO:0000313" key="6">
    <source>
        <dbReference type="EMBL" id="GLK47693.1"/>
    </source>
</evidence>
<protein>
    <submittedName>
        <fullName evidence="6">LysR family transcriptional regulator</fullName>
    </submittedName>
</protein>
<comment type="caution">
    <text evidence="6">The sequence shown here is derived from an EMBL/GenBank/DDBJ whole genome shotgun (WGS) entry which is preliminary data.</text>
</comment>
<keyword evidence="3" id="KW-0238">DNA-binding</keyword>
<evidence type="ECO:0000256" key="2">
    <source>
        <dbReference type="ARBA" id="ARBA00023015"/>
    </source>
</evidence>
<dbReference type="InterPro" id="IPR036390">
    <property type="entry name" value="WH_DNA-bd_sf"/>
</dbReference>
<dbReference type="InterPro" id="IPR036388">
    <property type="entry name" value="WH-like_DNA-bd_sf"/>
</dbReference>
<keyword evidence="2" id="KW-0805">Transcription regulation</keyword>
<keyword evidence="4" id="KW-0804">Transcription</keyword>
<reference evidence="6" key="1">
    <citation type="journal article" date="2014" name="Int. J. Syst. Evol. Microbiol.">
        <title>Complete genome of a new Firmicutes species belonging to the dominant human colonic microbiota ('Ruminococcus bicirculans') reveals two chromosomes and a selective capacity to utilize plant glucans.</title>
        <authorList>
            <consortium name="NISC Comparative Sequencing Program"/>
            <person name="Wegmann U."/>
            <person name="Louis P."/>
            <person name="Goesmann A."/>
            <person name="Henrissat B."/>
            <person name="Duncan S.H."/>
            <person name="Flint H.J."/>
        </authorList>
    </citation>
    <scope>NUCLEOTIDE SEQUENCE</scope>
    <source>
        <strain evidence="6">VKM B-1499</strain>
    </source>
</reference>
<evidence type="ECO:0000313" key="7">
    <source>
        <dbReference type="Proteomes" id="UP001143509"/>
    </source>
</evidence>
<dbReference type="EMBL" id="BSFD01000002">
    <property type="protein sequence ID" value="GLK47693.1"/>
    <property type="molecule type" value="Genomic_DNA"/>
</dbReference>
<evidence type="ECO:0000256" key="1">
    <source>
        <dbReference type="ARBA" id="ARBA00009437"/>
    </source>
</evidence>
<feature type="domain" description="HTH lysR-type" evidence="5">
    <location>
        <begin position="1"/>
        <end position="58"/>
    </location>
</feature>
<dbReference type="SUPFAM" id="SSF53850">
    <property type="entry name" value="Periplasmic binding protein-like II"/>
    <property type="match status" value="1"/>
</dbReference>
<proteinExistence type="inferred from homology"/>
<keyword evidence="7" id="KW-1185">Reference proteome</keyword>
<organism evidence="6 7">
    <name type="scientific">Brevundimonas intermedia</name>
    <dbReference type="NCBI Taxonomy" id="74315"/>
    <lineage>
        <taxon>Bacteria</taxon>
        <taxon>Pseudomonadati</taxon>
        <taxon>Pseudomonadota</taxon>
        <taxon>Alphaproteobacteria</taxon>
        <taxon>Caulobacterales</taxon>
        <taxon>Caulobacteraceae</taxon>
        <taxon>Brevundimonas</taxon>
    </lineage>
</organism>
<dbReference type="SUPFAM" id="SSF46785">
    <property type="entry name" value="Winged helix' DNA-binding domain"/>
    <property type="match status" value="1"/>
</dbReference>
<gene>
    <name evidence="6" type="ORF">GCM10017620_06660</name>
</gene>
<evidence type="ECO:0000256" key="3">
    <source>
        <dbReference type="ARBA" id="ARBA00023125"/>
    </source>
</evidence>
<accession>A0ABQ5T5U5</accession>
<dbReference type="PRINTS" id="PR00039">
    <property type="entry name" value="HTHLYSR"/>
</dbReference>
<dbReference type="PROSITE" id="PS50931">
    <property type="entry name" value="HTH_LYSR"/>
    <property type="match status" value="1"/>
</dbReference>
<dbReference type="Proteomes" id="UP001143509">
    <property type="component" value="Unassembled WGS sequence"/>
</dbReference>
<sequence>MTLDQLRIFVAVAERQHVTRAAEALNLTQSAVSSAVTTLEGRHGVALFDRVGRNIVLNEAGATFLVEAKAILARVEAAQDALDDLGGLKRGRLSIHASQTIAGWWLPARLTRFHQAHPGIRIEVSIGNTREVADAVLEGCAELGLVEGELNEPALSRSVLDHDELVLVVAADHPAAQDGAGPPDLKQMTWVLREPGSGTRSAFETALNQRGLAIDALDVAMTLPGNEAVAAAVEAGAGATVVSRNVVAARLRAGILAALPLTLPDRPFWLLRHKQRYRSKAGEVFLASLTASRH</sequence>
<comment type="similarity">
    <text evidence="1">Belongs to the LysR transcriptional regulatory family.</text>
</comment>
<dbReference type="Pfam" id="PF03466">
    <property type="entry name" value="LysR_substrate"/>
    <property type="match status" value="1"/>
</dbReference>
<evidence type="ECO:0000256" key="4">
    <source>
        <dbReference type="ARBA" id="ARBA00023163"/>
    </source>
</evidence>
<dbReference type="Gene3D" id="3.40.190.290">
    <property type="match status" value="1"/>
</dbReference>
<dbReference type="Pfam" id="PF00126">
    <property type="entry name" value="HTH_1"/>
    <property type="match status" value="1"/>
</dbReference>
<dbReference type="PANTHER" id="PTHR30126">
    <property type="entry name" value="HTH-TYPE TRANSCRIPTIONAL REGULATOR"/>
    <property type="match status" value="1"/>
</dbReference>